<dbReference type="RefSeq" id="WP_141780787.1">
    <property type="nucleotide sequence ID" value="NZ_JACBZR010000001.1"/>
</dbReference>
<dbReference type="InterPro" id="IPR014820">
    <property type="entry name" value="PriCT_1"/>
</dbReference>
<feature type="region of interest" description="Disordered" evidence="1">
    <location>
        <begin position="283"/>
        <end position="305"/>
    </location>
</feature>
<accession>A0A7Z0DK43</accession>
<reference evidence="4 5" key="1">
    <citation type="submission" date="2020-07" db="EMBL/GenBank/DDBJ databases">
        <title>Sequencing the genomes of 1000 actinobacteria strains.</title>
        <authorList>
            <person name="Klenk H.-P."/>
        </authorList>
    </citation>
    <scope>NUCLEOTIDE SEQUENCE [LARGE SCALE GENOMIC DNA]</scope>
    <source>
        <strain evidence="4 5">DSM 26487</strain>
    </source>
</reference>
<organism evidence="4 5">
    <name type="scientific">Nocardioides panzhihuensis</name>
    <dbReference type="NCBI Taxonomy" id="860243"/>
    <lineage>
        <taxon>Bacteria</taxon>
        <taxon>Bacillati</taxon>
        <taxon>Actinomycetota</taxon>
        <taxon>Actinomycetes</taxon>
        <taxon>Propionibacteriales</taxon>
        <taxon>Nocardioidaceae</taxon>
        <taxon>Nocardioides</taxon>
    </lineage>
</organism>
<feature type="domain" description="Primase C-terminal 1" evidence="2">
    <location>
        <begin position="218"/>
        <end position="281"/>
    </location>
</feature>
<evidence type="ECO:0000259" key="2">
    <source>
        <dbReference type="SMART" id="SM00942"/>
    </source>
</evidence>
<proteinExistence type="predicted"/>
<feature type="domain" description="DNA primase/polymerase bifunctional N-terminal" evidence="3">
    <location>
        <begin position="28"/>
        <end position="179"/>
    </location>
</feature>
<evidence type="ECO:0000313" key="5">
    <source>
        <dbReference type="Proteomes" id="UP000564496"/>
    </source>
</evidence>
<dbReference type="SMART" id="SM00943">
    <property type="entry name" value="Prim-Pol"/>
    <property type="match status" value="1"/>
</dbReference>
<dbReference type="CDD" id="cd04859">
    <property type="entry name" value="Prim_Pol"/>
    <property type="match status" value="1"/>
</dbReference>
<dbReference type="EMBL" id="JACBZR010000001">
    <property type="protein sequence ID" value="NYI77096.1"/>
    <property type="molecule type" value="Genomic_DNA"/>
</dbReference>
<dbReference type="SUPFAM" id="SSF56747">
    <property type="entry name" value="Prim-pol domain"/>
    <property type="match status" value="1"/>
</dbReference>
<evidence type="ECO:0000256" key="1">
    <source>
        <dbReference type="SAM" id="MobiDB-lite"/>
    </source>
</evidence>
<dbReference type="Pfam" id="PF09250">
    <property type="entry name" value="Prim-Pol"/>
    <property type="match status" value="1"/>
</dbReference>
<dbReference type="AlphaFoldDB" id="A0A7Z0DK43"/>
<dbReference type="Proteomes" id="UP000564496">
    <property type="component" value="Unassembled WGS sequence"/>
</dbReference>
<gene>
    <name evidence="4" type="ORF">BJ988_001744</name>
</gene>
<comment type="caution">
    <text evidence="4">The sequence shown here is derived from an EMBL/GenBank/DDBJ whole genome shotgun (WGS) entry which is preliminary data.</text>
</comment>
<dbReference type="InterPro" id="IPR015330">
    <property type="entry name" value="DNA_primase/pol_bifunc_N"/>
</dbReference>
<evidence type="ECO:0000259" key="3">
    <source>
        <dbReference type="SMART" id="SM00943"/>
    </source>
</evidence>
<dbReference type="SMART" id="SM00942">
    <property type="entry name" value="PriCT_1"/>
    <property type="match status" value="1"/>
</dbReference>
<evidence type="ECO:0000313" key="4">
    <source>
        <dbReference type="EMBL" id="NYI77096.1"/>
    </source>
</evidence>
<feature type="compositionally biased region" description="Polar residues" evidence="1">
    <location>
        <begin position="292"/>
        <end position="305"/>
    </location>
</feature>
<keyword evidence="5" id="KW-1185">Reference proteome</keyword>
<name>A0A7Z0DK43_9ACTN</name>
<protein>
    <recommendedName>
        <fullName evidence="6">DNA primase</fullName>
    </recommendedName>
</protein>
<sequence length="305" mass="32870">MNVQSTPTARRVAEAMRRAQNQQLRDAALILAHAGVPVFPCAPYGKQPLTRSGFLAATTDPRQVGRWWLRSPSANIGMPTGTTSGVVVVDVDVHATGNGFSAFARTERAGITSQWSFLVRTPSGGIHAYFTPAGEDQRNWQANGTHVDFRGEGGYVVIPPSQIRGPGDNTRSYELIAIAQHGDKALDADRLRDFLVPPRQVREPVGMPARGARPDRLVAWMANRPEGTRNSSLFWAACRMVEDGQRYDATLSVLGDAARSAGLGEHEVESTIRSAYRIASRLGPGSRLGPTQARTATASSEAVAL</sequence>
<evidence type="ECO:0008006" key="6">
    <source>
        <dbReference type="Google" id="ProtNLM"/>
    </source>
</evidence>